<keyword evidence="4" id="KW-0833">Ubl conjugation pathway</keyword>
<evidence type="ECO:0000256" key="8">
    <source>
        <dbReference type="ARBA" id="ARBA00074858"/>
    </source>
</evidence>
<evidence type="ECO:0000259" key="10">
    <source>
        <dbReference type="PROSITE" id="PS50802"/>
    </source>
</evidence>
<evidence type="ECO:0000256" key="4">
    <source>
        <dbReference type="ARBA" id="ARBA00022786"/>
    </source>
</evidence>
<gene>
    <name evidence="11" type="ORF">CgunFtcFv8_015250</name>
</gene>
<evidence type="ECO:0000313" key="11">
    <source>
        <dbReference type="EMBL" id="KAK5897776.1"/>
    </source>
</evidence>
<keyword evidence="5" id="KW-0378">Hydrolase</keyword>
<evidence type="ECO:0000256" key="7">
    <source>
        <dbReference type="ARBA" id="ARBA00057633"/>
    </source>
</evidence>
<accession>A0AAN8C5M3</accession>
<feature type="domain" description="OTU" evidence="10">
    <location>
        <begin position="257"/>
        <end position="386"/>
    </location>
</feature>
<feature type="region of interest" description="Disordered" evidence="9">
    <location>
        <begin position="29"/>
        <end position="57"/>
    </location>
</feature>
<keyword evidence="3" id="KW-0645">Protease</keyword>
<dbReference type="EMBL" id="JAURVH010001533">
    <property type="protein sequence ID" value="KAK5897776.1"/>
    <property type="molecule type" value="Genomic_DNA"/>
</dbReference>
<dbReference type="InterPro" id="IPR003323">
    <property type="entry name" value="OTU_dom"/>
</dbReference>
<keyword evidence="12" id="KW-1185">Reference proteome</keyword>
<evidence type="ECO:0000256" key="9">
    <source>
        <dbReference type="SAM" id="MobiDB-lite"/>
    </source>
</evidence>
<dbReference type="Gene3D" id="3.90.70.80">
    <property type="match status" value="1"/>
</dbReference>
<comment type="function">
    <text evidence="7">Deubiquitinating enzyme that specifically hydrolyzes 'Lys-63'-linked polyubiquitin to monoubiquitin. Required for the stability and translation of a subset mRNAs with a high abundance of rare codons by mediating deubiquitination of 40S ribosomal protein RPS10/eS10, thereby antagonizing ZNF598-mediated 40S ubiquitination. The abundance of rare codons in mRNAs can limit the translation rate and can lead to ribosome collisions that trigger activation of ribosome quality control (RQC) pathway by ZNF598. OTUD1-mediated deubiquitination prevents activation of the RQC and subsequent dissociation of ribosomes and stimulates formation of polysomes and translation.</text>
</comment>
<proteinExistence type="predicted"/>
<evidence type="ECO:0000313" key="12">
    <source>
        <dbReference type="Proteomes" id="UP001331515"/>
    </source>
</evidence>
<dbReference type="Pfam" id="PF02338">
    <property type="entry name" value="OTU"/>
    <property type="match status" value="1"/>
</dbReference>
<comment type="caution">
    <text evidence="11">The sequence shown here is derived from an EMBL/GenBank/DDBJ whole genome shotgun (WGS) entry which is preliminary data.</text>
</comment>
<dbReference type="AlphaFoldDB" id="A0AAN8C5M3"/>
<dbReference type="GO" id="GO:0006508">
    <property type="term" value="P:proteolysis"/>
    <property type="evidence" value="ECO:0007669"/>
    <property type="project" value="UniProtKB-KW"/>
</dbReference>
<dbReference type="PROSITE" id="PS50802">
    <property type="entry name" value="OTU"/>
    <property type="match status" value="1"/>
</dbReference>
<protein>
    <recommendedName>
        <fullName evidence="8">OTU domain-containing protein 1</fullName>
        <ecNumber evidence="2">3.4.19.12</ecNumber>
    </recommendedName>
</protein>
<evidence type="ECO:0000256" key="3">
    <source>
        <dbReference type="ARBA" id="ARBA00022670"/>
    </source>
</evidence>
<evidence type="ECO:0000256" key="5">
    <source>
        <dbReference type="ARBA" id="ARBA00022801"/>
    </source>
</evidence>
<sequence length="429" mass="48318">MQLYNSALTHFPRSSHKVTITLLTRSERLNSSDAPKAGLPHRSATSPNTGPARETSANMPAFSCYEASSMRPVYFTSTAEISIRRPDGLERSVPVHVVRETKTKPPVSPNGDSFPCGESDVIEDLMGHLRKGREDLFPDCKQLLRDQTHRICREDNRREFGDSREDDTVSPSPVRSNGWSLREEEVVPLRGDRRADLILDDVKDLSHGVPAPDENRGFELSVLQDCPPQKHPDTGNKVTRYLAEVEKQNKYLQGEHKYRYHIIPDGNCLYRAVCKATFGDQARHGELREQTVHHIADHLEQFNPIIEGDVGEFLINAAQDGAWAGYPELLAMSQMLDVNMHLTTGGSLESPTVSTMVHYLGEEDVSKVSVWLSWLSNGHYDVLLDQSLQNPEHEEWCRLSQMQRTRDEELAKSMAASLSKMYIEQNGSA</sequence>
<dbReference type="GO" id="GO:0070536">
    <property type="term" value="P:protein K63-linked deubiquitination"/>
    <property type="evidence" value="ECO:0007669"/>
    <property type="project" value="TreeGrafter"/>
</dbReference>
<dbReference type="InterPro" id="IPR047834">
    <property type="entry name" value="OTUD1_OTU"/>
</dbReference>
<dbReference type="FunFam" id="3.90.70.80:FF:000010">
    <property type="entry name" value="OTU domain-containing protein 1"/>
    <property type="match status" value="1"/>
</dbReference>
<dbReference type="PANTHER" id="PTHR12419:SF101">
    <property type="entry name" value="OTU DOMAIN-CONTAINING PROTEIN 1"/>
    <property type="match status" value="1"/>
</dbReference>
<dbReference type="CDD" id="cd22747">
    <property type="entry name" value="OTU_OTUD1"/>
    <property type="match status" value="1"/>
</dbReference>
<dbReference type="InterPro" id="IPR050704">
    <property type="entry name" value="Peptidase_C85-like"/>
</dbReference>
<dbReference type="Proteomes" id="UP001331515">
    <property type="component" value="Unassembled WGS sequence"/>
</dbReference>
<dbReference type="EC" id="3.4.19.12" evidence="2"/>
<evidence type="ECO:0000256" key="2">
    <source>
        <dbReference type="ARBA" id="ARBA00012759"/>
    </source>
</evidence>
<evidence type="ECO:0000256" key="1">
    <source>
        <dbReference type="ARBA" id="ARBA00000707"/>
    </source>
</evidence>
<reference evidence="11 12" key="1">
    <citation type="journal article" date="2023" name="Mol. Biol. Evol.">
        <title>Genomics of Secondarily Temperate Adaptation in the Only Non-Antarctic Icefish.</title>
        <authorList>
            <person name="Rivera-Colon A.G."/>
            <person name="Rayamajhi N."/>
            <person name="Minhas B.F."/>
            <person name="Madrigal G."/>
            <person name="Bilyk K.T."/>
            <person name="Yoon V."/>
            <person name="Hune M."/>
            <person name="Gregory S."/>
            <person name="Cheng C.H.C."/>
            <person name="Catchen J.M."/>
        </authorList>
    </citation>
    <scope>NUCLEOTIDE SEQUENCE [LARGE SCALE GENOMIC DNA]</scope>
    <source>
        <tissue evidence="11">White muscle</tissue>
    </source>
</reference>
<name>A0AAN8C5M3_CHAGU</name>
<dbReference type="InterPro" id="IPR038765">
    <property type="entry name" value="Papain-like_cys_pep_sf"/>
</dbReference>
<dbReference type="SUPFAM" id="SSF54001">
    <property type="entry name" value="Cysteine proteinases"/>
    <property type="match status" value="1"/>
</dbReference>
<dbReference type="PANTHER" id="PTHR12419">
    <property type="entry name" value="OTU DOMAIN CONTAINING PROTEIN"/>
    <property type="match status" value="1"/>
</dbReference>
<organism evidence="11 12">
    <name type="scientific">Champsocephalus gunnari</name>
    <name type="common">Mackerel icefish</name>
    <dbReference type="NCBI Taxonomy" id="52237"/>
    <lineage>
        <taxon>Eukaryota</taxon>
        <taxon>Metazoa</taxon>
        <taxon>Chordata</taxon>
        <taxon>Craniata</taxon>
        <taxon>Vertebrata</taxon>
        <taxon>Euteleostomi</taxon>
        <taxon>Actinopterygii</taxon>
        <taxon>Neopterygii</taxon>
        <taxon>Teleostei</taxon>
        <taxon>Neoteleostei</taxon>
        <taxon>Acanthomorphata</taxon>
        <taxon>Eupercaria</taxon>
        <taxon>Perciformes</taxon>
        <taxon>Notothenioidei</taxon>
        <taxon>Channichthyidae</taxon>
        <taxon>Champsocephalus</taxon>
    </lineage>
</organism>
<keyword evidence="6" id="KW-0788">Thiol protease</keyword>
<dbReference type="GO" id="GO:0004843">
    <property type="term" value="F:cysteine-type deubiquitinase activity"/>
    <property type="evidence" value="ECO:0007669"/>
    <property type="project" value="UniProtKB-EC"/>
</dbReference>
<evidence type="ECO:0000256" key="6">
    <source>
        <dbReference type="ARBA" id="ARBA00022807"/>
    </source>
</evidence>
<comment type="catalytic activity">
    <reaction evidence="1">
        <text>Thiol-dependent hydrolysis of ester, thioester, amide, peptide and isopeptide bonds formed by the C-terminal Gly of ubiquitin (a 76-residue protein attached to proteins as an intracellular targeting signal).</text>
        <dbReference type="EC" id="3.4.19.12"/>
    </reaction>
</comment>